<comment type="caution">
    <text evidence="1">The sequence shown here is derived from an EMBL/GenBank/DDBJ whole genome shotgun (WGS) entry which is preliminary data.</text>
</comment>
<dbReference type="OrthoDB" id="10493147at2759"/>
<protein>
    <submittedName>
        <fullName evidence="1">Uncharacterized protein</fullName>
    </submittedName>
</protein>
<dbReference type="EMBL" id="LWDX02024113">
    <property type="protein sequence ID" value="OEL31118.1"/>
    <property type="molecule type" value="Genomic_DNA"/>
</dbReference>
<evidence type="ECO:0000313" key="1">
    <source>
        <dbReference type="EMBL" id="OEL31118.1"/>
    </source>
</evidence>
<keyword evidence="2" id="KW-1185">Reference proteome</keyword>
<dbReference type="AlphaFoldDB" id="A0A1E5W1A8"/>
<feature type="non-terminal residue" evidence="1">
    <location>
        <position position="1"/>
    </location>
</feature>
<accession>A0A1E5W1A8</accession>
<sequence length="54" mass="5867">LLQSISSRNRGEHQRAMIQAAPLPDYNGNGGVALLGEQIFCSSDRLRGEFASPH</sequence>
<reference evidence="1 2" key="1">
    <citation type="submission" date="2016-09" db="EMBL/GenBank/DDBJ databases">
        <title>The draft genome of Dichanthelium oligosanthes: A C3 panicoid grass species.</title>
        <authorList>
            <person name="Studer A.J."/>
            <person name="Schnable J.C."/>
            <person name="Brutnell T.P."/>
        </authorList>
    </citation>
    <scope>NUCLEOTIDE SEQUENCE [LARGE SCALE GENOMIC DNA]</scope>
    <source>
        <strain evidence="2">cv. Kellogg 1175</strain>
        <tissue evidence="1">Leaf</tissue>
    </source>
</reference>
<proteinExistence type="predicted"/>
<organism evidence="1 2">
    <name type="scientific">Dichanthelium oligosanthes</name>
    <dbReference type="NCBI Taxonomy" id="888268"/>
    <lineage>
        <taxon>Eukaryota</taxon>
        <taxon>Viridiplantae</taxon>
        <taxon>Streptophyta</taxon>
        <taxon>Embryophyta</taxon>
        <taxon>Tracheophyta</taxon>
        <taxon>Spermatophyta</taxon>
        <taxon>Magnoliopsida</taxon>
        <taxon>Liliopsida</taxon>
        <taxon>Poales</taxon>
        <taxon>Poaceae</taxon>
        <taxon>PACMAD clade</taxon>
        <taxon>Panicoideae</taxon>
        <taxon>Panicodae</taxon>
        <taxon>Paniceae</taxon>
        <taxon>Dichantheliinae</taxon>
        <taxon>Dichanthelium</taxon>
    </lineage>
</organism>
<evidence type="ECO:0000313" key="2">
    <source>
        <dbReference type="Proteomes" id="UP000095767"/>
    </source>
</evidence>
<name>A0A1E5W1A8_9POAL</name>
<dbReference type="Proteomes" id="UP000095767">
    <property type="component" value="Unassembled WGS sequence"/>
</dbReference>
<gene>
    <name evidence="1" type="ORF">BAE44_0007861</name>
</gene>